<sequence>MLAPHGFFSFTSVNDPSLHRAYNEWHQLDHRPENMALEGVRYGERWVRTPDCAAASIADHRLAPTHYMNLYWFRPPIAAAVTEWQGLAESSFQWGRRPDMDMCTRPLMGFFDVIKGYVRPEVLVSVSALPFRPTKGVVVQVVELDEPHAIGVEKLYRWYDTVAIPTALRLDGVAGAYTFSSVTSTIDDGFVAEDDARTFAPTATSRAGSLRITVYWCDDDALVTKAALDASFAALRAAAPLGDPLAAAGAHVIFDSAARVIEPWVWNWFD</sequence>
<proteinExistence type="predicted"/>
<evidence type="ECO:0000313" key="1">
    <source>
        <dbReference type="EMBL" id="CAB4743055.1"/>
    </source>
</evidence>
<protein>
    <submittedName>
        <fullName evidence="1">Unannotated protein</fullName>
    </submittedName>
</protein>
<dbReference type="EMBL" id="CAEZYR010000042">
    <property type="protein sequence ID" value="CAB4743055.1"/>
    <property type="molecule type" value="Genomic_DNA"/>
</dbReference>
<dbReference type="EMBL" id="CAFABA010000229">
    <property type="protein sequence ID" value="CAB4836748.1"/>
    <property type="molecule type" value="Genomic_DNA"/>
</dbReference>
<evidence type="ECO:0000313" key="3">
    <source>
        <dbReference type="EMBL" id="CAB4939274.1"/>
    </source>
</evidence>
<accession>A0A6J6T840</accession>
<name>A0A6J6T840_9ZZZZ</name>
<organism evidence="1">
    <name type="scientific">freshwater metagenome</name>
    <dbReference type="NCBI Taxonomy" id="449393"/>
    <lineage>
        <taxon>unclassified sequences</taxon>
        <taxon>metagenomes</taxon>
        <taxon>ecological metagenomes</taxon>
    </lineage>
</organism>
<dbReference type="AlphaFoldDB" id="A0A6J6T840"/>
<gene>
    <name evidence="1" type="ORF">UFOPK2754_01314</name>
    <name evidence="2" type="ORF">UFOPK3139_03193</name>
    <name evidence="3" type="ORF">UFOPK3543_03149</name>
</gene>
<dbReference type="EMBL" id="CAFBMH010000212">
    <property type="protein sequence ID" value="CAB4939274.1"/>
    <property type="molecule type" value="Genomic_DNA"/>
</dbReference>
<evidence type="ECO:0000313" key="2">
    <source>
        <dbReference type="EMBL" id="CAB4836748.1"/>
    </source>
</evidence>
<reference evidence="1" key="1">
    <citation type="submission" date="2020-05" db="EMBL/GenBank/DDBJ databases">
        <authorList>
            <person name="Chiriac C."/>
            <person name="Salcher M."/>
            <person name="Ghai R."/>
            <person name="Kavagutti S V."/>
        </authorList>
    </citation>
    <scope>NUCLEOTIDE SEQUENCE</scope>
</reference>